<dbReference type="FunCoup" id="F7PVZ8">
    <property type="interactions" value="41"/>
</dbReference>
<dbReference type="eggNOG" id="ENOG50339ME">
    <property type="taxonomic scope" value="Bacteria"/>
</dbReference>
<comment type="caution">
    <text evidence="1">The sequence shown here is derived from an EMBL/GenBank/DDBJ whole genome shotgun (WGS) entry which is preliminary data.</text>
</comment>
<dbReference type="Pfam" id="PF10842">
    <property type="entry name" value="DUF2642"/>
    <property type="match status" value="1"/>
</dbReference>
<proteinExistence type="predicted"/>
<dbReference type="Proteomes" id="UP000005707">
    <property type="component" value="Unassembled WGS sequence"/>
</dbReference>
<keyword evidence="2" id="KW-1185">Reference proteome</keyword>
<reference evidence="1 2" key="1">
    <citation type="journal article" date="2011" name="J. Bacteriol.">
        <title>Genome sequence of Haloplasma contractile, an unusual contractile bacterium from a deep-sea anoxic brine lake.</title>
        <authorList>
            <person name="Antunes A."/>
            <person name="Alam I."/>
            <person name="El Dorry H."/>
            <person name="Siam R."/>
            <person name="Robertson A."/>
            <person name="Bajic V.B."/>
            <person name="Stingl U."/>
        </authorList>
    </citation>
    <scope>NUCLEOTIDE SEQUENCE [LARGE SCALE GENOMIC DNA]</scope>
    <source>
        <strain evidence="1 2">SSD-17B</strain>
    </source>
</reference>
<gene>
    <name evidence="1" type="ORF">HLPCO_001018</name>
</gene>
<organism evidence="1 2">
    <name type="scientific">Haloplasma contractile SSD-17B</name>
    <dbReference type="NCBI Taxonomy" id="1033810"/>
    <lineage>
        <taxon>Bacteria</taxon>
        <taxon>Bacillati</taxon>
        <taxon>Mycoplasmatota</taxon>
        <taxon>Mollicutes</taxon>
        <taxon>Haloplasmatales</taxon>
        <taxon>Haloplasmataceae</taxon>
        <taxon>Haloplasma</taxon>
    </lineage>
</organism>
<accession>F7PVZ8</accession>
<reference evidence="1 2" key="2">
    <citation type="journal article" date="2013" name="PLoS ONE">
        <title>INDIGO - INtegrated Data Warehouse of MIcrobial GenOmes with Examples from the Red Sea Extremophiles.</title>
        <authorList>
            <person name="Alam I."/>
            <person name="Antunes A."/>
            <person name="Kamau A.A."/>
            <person name="Ba Alawi W."/>
            <person name="Kalkatawi M."/>
            <person name="Stingl U."/>
            <person name="Bajic V.B."/>
        </authorList>
    </citation>
    <scope>NUCLEOTIDE SEQUENCE [LARGE SCALE GENOMIC DNA]</scope>
    <source>
        <strain evidence="1 2">SSD-17B</strain>
    </source>
</reference>
<name>F7PVZ8_9MOLU</name>
<evidence type="ECO:0000313" key="2">
    <source>
        <dbReference type="Proteomes" id="UP000005707"/>
    </source>
</evidence>
<protein>
    <recommendedName>
        <fullName evidence="3">DUF2642 domain-containing protein</fullName>
    </recommendedName>
</protein>
<dbReference type="RefSeq" id="WP_008825912.1">
    <property type="nucleotide sequence ID" value="NZ_AFNU02000003.1"/>
</dbReference>
<sequence>MYQFGGQQPMGMMPNIQTVSVVEPYVYQALQSLMRQRLIVDTVRGSIEGFLVDVKPDHIVVQDRKNDQPQFIRTAQIVFIMPINNG</sequence>
<dbReference type="EMBL" id="AFNU02000003">
    <property type="protein sequence ID" value="ERJ12678.1"/>
    <property type="molecule type" value="Genomic_DNA"/>
</dbReference>
<evidence type="ECO:0008006" key="3">
    <source>
        <dbReference type="Google" id="ProtNLM"/>
    </source>
</evidence>
<dbReference type="InterPro" id="IPR020139">
    <property type="entry name" value="DUF2642"/>
</dbReference>
<dbReference type="InParanoid" id="F7PVZ8"/>
<dbReference type="AlphaFoldDB" id="F7PVZ8"/>
<evidence type="ECO:0000313" key="1">
    <source>
        <dbReference type="EMBL" id="ERJ12678.1"/>
    </source>
</evidence>